<evidence type="ECO:0000313" key="2">
    <source>
        <dbReference type="Proteomes" id="UP000287615"/>
    </source>
</evidence>
<name>A0A3S3STF5_9BACT</name>
<proteinExistence type="predicted"/>
<protein>
    <submittedName>
        <fullName evidence="1">Uncharacterized protein</fullName>
    </submittedName>
</protein>
<dbReference type="AlphaFoldDB" id="A0A3S3STF5"/>
<organism evidence="1 2">
    <name type="scientific">Candidatus Electrothrix marina</name>
    <dbReference type="NCBI Taxonomy" id="1859130"/>
    <lineage>
        <taxon>Bacteria</taxon>
        <taxon>Pseudomonadati</taxon>
        <taxon>Thermodesulfobacteriota</taxon>
        <taxon>Desulfobulbia</taxon>
        <taxon>Desulfobulbales</taxon>
        <taxon>Desulfobulbaceae</taxon>
        <taxon>Candidatus Electrothrix</taxon>
    </lineage>
</organism>
<accession>A0A3S3STF5</accession>
<evidence type="ECO:0000313" key="1">
    <source>
        <dbReference type="EMBL" id="RWX49554.1"/>
    </source>
</evidence>
<reference evidence="1 2" key="1">
    <citation type="submission" date="2017-01" db="EMBL/GenBank/DDBJ databases">
        <title>The cable genome- insights into the physiology and evolution of filamentous bacteria capable of sulfide oxidation via long distance electron transfer.</title>
        <authorList>
            <person name="Schreiber L."/>
            <person name="Bjerg J.T."/>
            <person name="Boggild A."/>
            <person name="Van De Vossenberg J."/>
            <person name="Meysman F."/>
            <person name="Nielsen L.P."/>
            <person name="Schramm A."/>
            <person name="Kjeldsen K.U."/>
        </authorList>
    </citation>
    <scope>NUCLEOTIDE SEQUENCE [LARGE SCALE GENOMIC DNA]</scope>
    <source>
        <strain evidence="1">A3</strain>
    </source>
</reference>
<feature type="non-terminal residue" evidence="1">
    <location>
        <position position="1"/>
    </location>
</feature>
<comment type="caution">
    <text evidence="1">The sequence shown here is derived from an EMBL/GenBank/DDBJ whole genome shotgun (WGS) entry which is preliminary data.</text>
</comment>
<dbReference type="EMBL" id="MTKR01000236">
    <property type="protein sequence ID" value="RWX49554.1"/>
    <property type="molecule type" value="Genomic_DNA"/>
</dbReference>
<sequence length="157" mass="17588">SGGELLQPGGQKKRKGIYPGLFLLGIHDRLTPKLASEISLTAVIVGSYAEARQVMEYSLTSRGYATPADVTFNVRSCRPGLKDTIFPRHCPVAGLLFPWTEAVFGYGKRNEGRKQKDYQHLRRDSRKIRQLRRPMQMVHSGAFAELGDLITRTFVPA</sequence>
<gene>
    <name evidence="1" type="ORF">VU00_12361</name>
</gene>
<dbReference type="Proteomes" id="UP000287615">
    <property type="component" value="Unassembled WGS sequence"/>
</dbReference>